<organism evidence="4 5">
    <name type="scientific">Salana multivorans</name>
    <dbReference type="NCBI Taxonomy" id="120377"/>
    <lineage>
        <taxon>Bacteria</taxon>
        <taxon>Bacillati</taxon>
        <taxon>Actinomycetota</taxon>
        <taxon>Actinomycetes</taxon>
        <taxon>Micrococcales</taxon>
        <taxon>Beutenbergiaceae</taxon>
        <taxon>Salana</taxon>
    </lineage>
</organism>
<dbReference type="EMBL" id="RKHQ01000001">
    <property type="protein sequence ID" value="ROR97373.1"/>
    <property type="molecule type" value="Genomic_DNA"/>
</dbReference>
<dbReference type="Pfam" id="PF12697">
    <property type="entry name" value="Abhydrolase_6"/>
    <property type="match status" value="1"/>
</dbReference>
<protein>
    <submittedName>
        <fullName evidence="4">Mycothiol maleylpyruvate isomerase-like protein</fullName>
    </submittedName>
</protein>
<dbReference type="GO" id="GO:0046872">
    <property type="term" value="F:metal ion binding"/>
    <property type="evidence" value="ECO:0007669"/>
    <property type="project" value="InterPro"/>
</dbReference>
<dbReference type="Pfam" id="PF11716">
    <property type="entry name" value="MDMPI_N"/>
    <property type="match status" value="1"/>
</dbReference>
<dbReference type="Gene3D" id="3.40.50.1820">
    <property type="entry name" value="alpha/beta hydrolase"/>
    <property type="match status" value="1"/>
</dbReference>
<reference evidence="4 5" key="1">
    <citation type="submission" date="2018-11" db="EMBL/GenBank/DDBJ databases">
        <title>Sequencing the genomes of 1000 actinobacteria strains.</title>
        <authorList>
            <person name="Klenk H.-P."/>
        </authorList>
    </citation>
    <scope>NUCLEOTIDE SEQUENCE [LARGE SCALE GENOMIC DNA]</scope>
    <source>
        <strain evidence="4 5">DSM 13521</strain>
    </source>
</reference>
<sequence length="491" mass="51278">MTVDPASTAPDAPLDPPDRTAPAAGWGVVLVHGVRTSATMWRHQVAALEAAGHAVVAVDLPGHGTRMAETFTLDAACATVEQAVQGLRASGARRVAVVGLSLGGYLTLRWAARTATPPDALVVSSCTARPGGLGNRGFVGITHAFRALPGDGAARVSEPWARAFVGAAGADDIVRGGVGVDGQLAALRAMVEATPLEDLRVVVGRGIPVTFVTGEWDHFRLDEAAFRRAGREAADSSGTRPPRWVLVRRAHHLVSLHRPRAYTRALLDTLDRAERLVARPSDLTAPVADPAWDRVRTDYAEAVAWWLDVVARVGDRWADPGLGEWDVRALVGHTSRSLVTVEEYLAAPADAIAVADAPGYVEATRAMLGGPGVTERGIAAGAALGDEPEAALRELAARVLGLVDARTGAEPVTTLAGGMRLVDYLPTRTLELVVHGCDLATVLGLDARPPTGPASATLTTLATLAVRGDRSAPVILALTGRDPLPPGFTLL</sequence>
<evidence type="ECO:0000259" key="2">
    <source>
        <dbReference type="Pfam" id="PF11716"/>
    </source>
</evidence>
<feature type="region of interest" description="Disordered" evidence="1">
    <location>
        <begin position="1"/>
        <end position="20"/>
    </location>
</feature>
<dbReference type="Proteomes" id="UP000275356">
    <property type="component" value="Unassembled WGS sequence"/>
</dbReference>
<evidence type="ECO:0000313" key="4">
    <source>
        <dbReference type="EMBL" id="ROR97373.1"/>
    </source>
</evidence>
<comment type="caution">
    <text evidence="4">The sequence shown here is derived from an EMBL/GenBank/DDBJ whole genome shotgun (WGS) entry which is preliminary data.</text>
</comment>
<feature type="domain" description="Mycothiol-dependent maleylpyruvate isomerase metal-binding" evidence="2">
    <location>
        <begin position="306"/>
        <end position="440"/>
    </location>
</feature>
<dbReference type="SUPFAM" id="SSF109854">
    <property type="entry name" value="DinB/YfiT-like putative metalloenzymes"/>
    <property type="match status" value="1"/>
</dbReference>
<keyword evidence="4" id="KW-0413">Isomerase</keyword>
<dbReference type="InterPro" id="IPR024344">
    <property type="entry name" value="MDMPI_metal-binding"/>
</dbReference>
<dbReference type="InterPro" id="IPR000073">
    <property type="entry name" value="AB_hydrolase_1"/>
</dbReference>
<dbReference type="Gene3D" id="1.20.120.450">
    <property type="entry name" value="dinb family like domain"/>
    <property type="match status" value="1"/>
</dbReference>
<name>A0A3N2DC92_9MICO</name>
<keyword evidence="4" id="KW-0670">Pyruvate</keyword>
<dbReference type="RefSeq" id="WP_170169419.1">
    <property type="nucleotide sequence ID" value="NZ_RKHQ01000001.1"/>
</dbReference>
<dbReference type="AlphaFoldDB" id="A0A3N2DC92"/>
<dbReference type="PANTHER" id="PTHR42886:SF29">
    <property type="entry name" value="PUMMELIG, ISOFORM A"/>
    <property type="match status" value="1"/>
</dbReference>
<dbReference type="PANTHER" id="PTHR42886">
    <property type="entry name" value="RE40534P-RELATED"/>
    <property type="match status" value="1"/>
</dbReference>
<dbReference type="GO" id="GO:0016853">
    <property type="term" value="F:isomerase activity"/>
    <property type="evidence" value="ECO:0007669"/>
    <property type="project" value="UniProtKB-KW"/>
</dbReference>
<keyword evidence="5" id="KW-1185">Reference proteome</keyword>
<feature type="domain" description="AB hydrolase-1" evidence="3">
    <location>
        <begin position="28"/>
        <end position="263"/>
    </location>
</feature>
<accession>A0A3N2DC92</accession>
<evidence type="ECO:0000256" key="1">
    <source>
        <dbReference type="SAM" id="MobiDB-lite"/>
    </source>
</evidence>
<dbReference type="SUPFAM" id="SSF53474">
    <property type="entry name" value="alpha/beta-Hydrolases"/>
    <property type="match status" value="1"/>
</dbReference>
<evidence type="ECO:0000313" key="5">
    <source>
        <dbReference type="Proteomes" id="UP000275356"/>
    </source>
</evidence>
<evidence type="ECO:0000259" key="3">
    <source>
        <dbReference type="Pfam" id="PF12697"/>
    </source>
</evidence>
<proteinExistence type="predicted"/>
<gene>
    <name evidence="4" type="ORF">EDD28_1971</name>
</gene>
<dbReference type="InterPro" id="IPR029058">
    <property type="entry name" value="AB_hydrolase_fold"/>
</dbReference>
<dbReference type="InterPro" id="IPR034660">
    <property type="entry name" value="DinB/YfiT-like"/>
</dbReference>